<accession>E8QXC5</accession>
<dbReference type="RefSeq" id="WP_013564254.1">
    <property type="nucleotide sequence ID" value="NC_014962.1"/>
</dbReference>
<dbReference type="InterPro" id="IPR013149">
    <property type="entry name" value="ADH-like_C"/>
</dbReference>
<evidence type="ECO:0000313" key="3">
    <source>
        <dbReference type="EMBL" id="ADV61966.1"/>
    </source>
</evidence>
<evidence type="ECO:0000313" key="4">
    <source>
        <dbReference type="Proteomes" id="UP000008631"/>
    </source>
</evidence>
<dbReference type="OrthoDB" id="9787435at2"/>
<dbReference type="InParanoid" id="E8QXC5"/>
<dbReference type="InterPro" id="IPR020843">
    <property type="entry name" value="ER"/>
</dbReference>
<dbReference type="Gene3D" id="3.40.50.720">
    <property type="entry name" value="NAD(P)-binding Rossmann-like Domain"/>
    <property type="match status" value="1"/>
</dbReference>
<dbReference type="Pfam" id="PF00107">
    <property type="entry name" value="ADH_zinc_N"/>
    <property type="match status" value="1"/>
</dbReference>
<dbReference type="HOGENOM" id="CLU_026673_3_1_0"/>
<protein>
    <submittedName>
        <fullName evidence="3">Alcohol dehydrogenase zinc-binding domain protein</fullName>
    </submittedName>
</protein>
<proteinExistence type="predicted"/>
<gene>
    <name evidence="3" type="ordered locus">Isop_1381</name>
</gene>
<evidence type="ECO:0000256" key="1">
    <source>
        <dbReference type="ARBA" id="ARBA00022857"/>
    </source>
</evidence>
<dbReference type="SUPFAM" id="SSF50129">
    <property type="entry name" value="GroES-like"/>
    <property type="match status" value="1"/>
</dbReference>
<reference evidence="3 4" key="2">
    <citation type="journal article" date="2011" name="Stand. Genomic Sci.">
        <title>Complete genome sequence of Isosphaera pallida type strain (IS1B).</title>
        <authorList>
            <consortium name="US DOE Joint Genome Institute (JGI-PGF)"/>
            <person name="Goker M."/>
            <person name="Cleland D."/>
            <person name="Saunders E."/>
            <person name="Lapidus A."/>
            <person name="Nolan M."/>
            <person name="Lucas S."/>
            <person name="Hammon N."/>
            <person name="Deshpande S."/>
            <person name="Cheng J.F."/>
            <person name="Tapia R."/>
            <person name="Han C."/>
            <person name="Goodwin L."/>
            <person name="Pitluck S."/>
            <person name="Liolios K."/>
            <person name="Pagani I."/>
            <person name="Ivanova N."/>
            <person name="Mavromatis K."/>
            <person name="Pati A."/>
            <person name="Chen A."/>
            <person name="Palaniappan K."/>
            <person name="Land M."/>
            <person name="Hauser L."/>
            <person name="Chang Y.J."/>
            <person name="Jeffries C.D."/>
            <person name="Detter J.C."/>
            <person name="Beck B."/>
            <person name="Woyke T."/>
            <person name="Bristow J."/>
            <person name="Eisen J.A."/>
            <person name="Markowitz V."/>
            <person name="Hugenholtz P."/>
            <person name="Kyrpides N.C."/>
            <person name="Klenk H.P."/>
        </authorList>
    </citation>
    <scope>NUCLEOTIDE SEQUENCE [LARGE SCALE GENOMIC DNA]</scope>
    <source>
        <strain evidence="4">ATCC 43644 / DSM 9630 / IS1B</strain>
    </source>
</reference>
<keyword evidence="4" id="KW-1185">Reference proteome</keyword>
<dbReference type="CDD" id="cd08253">
    <property type="entry name" value="zeta_crystallin"/>
    <property type="match status" value="1"/>
</dbReference>
<dbReference type="AlphaFoldDB" id="E8QXC5"/>
<dbReference type="PANTHER" id="PTHR44154:SF1">
    <property type="entry name" value="QUINONE OXIDOREDUCTASE"/>
    <property type="match status" value="1"/>
</dbReference>
<feature type="domain" description="Enoyl reductase (ER)" evidence="2">
    <location>
        <begin position="10"/>
        <end position="329"/>
    </location>
</feature>
<reference key="1">
    <citation type="submission" date="2010-11" db="EMBL/GenBank/DDBJ databases">
        <title>The complete sequence of chromosome of Isophaera pallida ATCC 43644.</title>
        <authorList>
            <consortium name="US DOE Joint Genome Institute (JGI-PGF)"/>
            <person name="Lucas S."/>
            <person name="Copeland A."/>
            <person name="Lapidus A."/>
            <person name="Bruce D."/>
            <person name="Goodwin L."/>
            <person name="Pitluck S."/>
            <person name="Kyrpides N."/>
            <person name="Mavromatis K."/>
            <person name="Pagani I."/>
            <person name="Ivanova N."/>
            <person name="Saunders E."/>
            <person name="Brettin T."/>
            <person name="Detter J.C."/>
            <person name="Han C."/>
            <person name="Tapia R."/>
            <person name="Land M."/>
            <person name="Hauser L."/>
            <person name="Markowitz V."/>
            <person name="Cheng J.-F."/>
            <person name="Hugenholtz P."/>
            <person name="Woyke T."/>
            <person name="Wu D."/>
            <person name="Eisen J.A."/>
        </authorList>
    </citation>
    <scope>NUCLEOTIDE SEQUENCE</scope>
    <source>
        <strain>ATCC 43644</strain>
    </source>
</reference>
<dbReference type="InterPro" id="IPR036291">
    <property type="entry name" value="NAD(P)-bd_dom_sf"/>
</dbReference>
<dbReference type="SMART" id="SM00829">
    <property type="entry name" value="PKS_ER"/>
    <property type="match status" value="1"/>
</dbReference>
<keyword evidence="1" id="KW-0521">NADP</keyword>
<name>E8QXC5_ISOPI</name>
<dbReference type="KEGG" id="ipa:Isop_1381"/>
<dbReference type="InterPro" id="IPR051603">
    <property type="entry name" value="Zinc-ADH_QOR/CCCR"/>
</dbReference>
<evidence type="ECO:0000259" key="2">
    <source>
        <dbReference type="SMART" id="SM00829"/>
    </source>
</evidence>
<dbReference type="SUPFAM" id="SSF51735">
    <property type="entry name" value="NAD(P)-binding Rossmann-fold domains"/>
    <property type="match status" value="1"/>
</dbReference>
<dbReference type="STRING" id="575540.Isop_1381"/>
<dbReference type="InterPro" id="IPR011032">
    <property type="entry name" value="GroES-like_sf"/>
</dbReference>
<dbReference type="eggNOG" id="COG0604">
    <property type="taxonomic scope" value="Bacteria"/>
</dbReference>
<dbReference type="InterPro" id="IPR013154">
    <property type="entry name" value="ADH-like_N"/>
</dbReference>
<dbReference type="GO" id="GO:0016491">
    <property type="term" value="F:oxidoreductase activity"/>
    <property type="evidence" value="ECO:0007669"/>
    <property type="project" value="InterPro"/>
</dbReference>
<dbReference type="Pfam" id="PF08240">
    <property type="entry name" value="ADH_N"/>
    <property type="match status" value="1"/>
</dbReference>
<dbReference type="Gene3D" id="3.90.180.10">
    <property type="entry name" value="Medium-chain alcohol dehydrogenases, catalytic domain"/>
    <property type="match status" value="1"/>
</dbReference>
<dbReference type="Proteomes" id="UP000008631">
    <property type="component" value="Chromosome"/>
</dbReference>
<dbReference type="PANTHER" id="PTHR44154">
    <property type="entry name" value="QUINONE OXIDOREDUCTASE"/>
    <property type="match status" value="1"/>
</dbReference>
<organism evidence="3 4">
    <name type="scientific">Isosphaera pallida (strain ATCC 43644 / DSM 9630 / IS1B)</name>
    <dbReference type="NCBI Taxonomy" id="575540"/>
    <lineage>
        <taxon>Bacteria</taxon>
        <taxon>Pseudomonadati</taxon>
        <taxon>Planctomycetota</taxon>
        <taxon>Planctomycetia</taxon>
        <taxon>Isosphaerales</taxon>
        <taxon>Isosphaeraceae</taxon>
        <taxon>Isosphaera</taxon>
    </lineage>
</organism>
<sequence length="335" mass="35699">MKAAFIEQHGPADSIRVAELPEPRPGPGDVVVKVGATAFNPVDLYLRAGTIAMPMSFPYVVGCDLAGTVVQATPGGRFRVGDRVWGSNQGLLGRQGTTAEFVAVAEDWLYPTPDHMSDAEAAAWALVGLTAHLGLFHRGQLQEGETVFVPGGSGGVGHLVIQMAKAVGARVATTAGGAERGERCRALGADLVLDHRDPNLDLAAALTEFAPEGIHLWYETQREPNLELSIPLLARRGRMILMAGRTATPKLPLGPFYTTNKSLLGFAMFNFTPDEQRVCAEAMNQWAKQGRLKPVIGATYPLERAAEAQAFLEANTLHGAGQLFGKVVVLITPTA</sequence>
<dbReference type="EMBL" id="CP002353">
    <property type="protein sequence ID" value="ADV61966.1"/>
    <property type="molecule type" value="Genomic_DNA"/>
</dbReference>